<proteinExistence type="predicted"/>
<sequence length="498" mass="55334">MNHSPSNNVVVSAMISQERDIALIDELRGADAETACVEFKQNNADPDRIGVLCSALSNSARIEDKAVAYVLWGIDDSSHNVIGTTFSPDAQKVGNQDFQFWLAQLLKPDIALSFRTLQHPDGKVVMLEIPAATSAPVEFKGTAYCRIGSATPKLSDHPQRFQKLINNLRPYRWEKENAKTYQDADEVLKLLDYPKYFSLTGQNLPDHKAGILERLEADHLIVRDVGGRWNITNLGAILFATDLGKFDSSLARKAVRFIAYGGHNKSATVTHRHDGVKGYASGFEGLVGYINGLLPVNEHIGAALRESRPLFPEIAIRELIANALIHQDMTIQGAGPQIELFQDRIEITNPGDPLVQPDRMIDLPPRSRNEMLASLMRRMRFCEEQGSGLDKVVMSIEVYQLPPLKIQAEGGSTQVILYGPRSFAEMNRSERVRACYQHAVLKWLSGEKMKNSTLCERFGIDKKNAAQASQVISAALEEGKIKVADPDHPRAGYFPFWG</sequence>
<dbReference type="Proteomes" id="UP000601736">
    <property type="component" value="Unassembled WGS sequence"/>
</dbReference>
<evidence type="ECO:0000313" key="3">
    <source>
        <dbReference type="Proteomes" id="UP000601736"/>
    </source>
</evidence>
<dbReference type="RefSeq" id="WP_204799934.1">
    <property type="nucleotide sequence ID" value="NZ_CAJNAP010000019.1"/>
</dbReference>
<evidence type="ECO:0000313" key="2">
    <source>
        <dbReference type="EMBL" id="CAE6507536.1"/>
    </source>
</evidence>
<dbReference type="PANTHER" id="PTHR30595">
    <property type="entry name" value="GLPR-RELATED TRANSCRIPTIONAL REPRESSOR"/>
    <property type="match status" value="1"/>
</dbReference>
<protein>
    <submittedName>
        <fullName evidence="2">Putative transcriptional regulator</fullName>
    </submittedName>
</protein>
<name>A0A8H9DBL9_9PROT</name>
<reference evidence="2" key="1">
    <citation type="submission" date="2021-02" db="EMBL/GenBank/DDBJ databases">
        <authorList>
            <person name="Han P."/>
        </authorList>
    </citation>
    <scope>NUCLEOTIDE SEQUENCE</scope>
    <source>
        <strain evidence="2">Nitrosomonas nitrosa 18-3D</strain>
    </source>
</reference>
<dbReference type="EMBL" id="CAJNAP010000019">
    <property type="protein sequence ID" value="CAE6507536.1"/>
    <property type="molecule type" value="Genomic_DNA"/>
</dbReference>
<accession>A0A8H9DBL9</accession>
<dbReference type="Gene3D" id="3.30.950.30">
    <property type="entry name" value="Schlafen, AAA domain"/>
    <property type="match status" value="1"/>
</dbReference>
<evidence type="ECO:0000259" key="1">
    <source>
        <dbReference type="Pfam" id="PF04326"/>
    </source>
</evidence>
<dbReference type="AlphaFoldDB" id="A0A8H9DBL9"/>
<comment type="caution">
    <text evidence="2">The sequence shown here is derived from an EMBL/GenBank/DDBJ whole genome shotgun (WGS) entry which is preliminary data.</text>
</comment>
<feature type="domain" description="Schlafen AlbA-2" evidence="1">
    <location>
        <begin position="33"/>
        <end position="153"/>
    </location>
</feature>
<dbReference type="Pfam" id="PF04326">
    <property type="entry name" value="SLFN_AlbA_2"/>
    <property type="match status" value="1"/>
</dbReference>
<dbReference type="Pfam" id="PF13749">
    <property type="entry name" value="HATPase_c_4"/>
    <property type="match status" value="1"/>
</dbReference>
<dbReference type="InterPro" id="IPR007421">
    <property type="entry name" value="Schlafen_AlbA_2_dom"/>
</dbReference>
<organism evidence="2 3">
    <name type="scientific">Nitrosomonas nitrosa</name>
    <dbReference type="NCBI Taxonomy" id="52442"/>
    <lineage>
        <taxon>Bacteria</taxon>
        <taxon>Pseudomonadati</taxon>
        <taxon>Pseudomonadota</taxon>
        <taxon>Betaproteobacteria</taxon>
        <taxon>Nitrosomonadales</taxon>
        <taxon>Nitrosomonadaceae</taxon>
        <taxon>Nitrosomonas</taxon>
    </lineage>
</organism>
<dbReference type="InterPro" id="IPR038461">
    <property type="entry name" value="Schlafen_AlbA_2_dom_sf"/>
</dbReference>
<dbReference type="Gene3D" id="3.30.565.60">
    <property type="match status" value="1"/>
</dbReference>
<dbReference type="InterPro" id="IPR038475">
    <property type="entry name" value="RecG_C_sf"/>
</dbReference>
<gene>
    <name evidence="2" type="ORF">NMYAN_260003</name>
</gene>
<dbReference type="PANTHER" id="PTHR30595:SF6">
    <property type="entry name" value="SCHLAFEN ALBA-2 DOMAIN-CONTAINING PROTEIN"/>
    <property type="match status" value="1"/>
</dbReference>